<dbReference type="OrthoDB" id="10331114at2759"/>
<organism evidence="3">
    <name type="scientific">Perkinsus marinus (strain ATCC 50983 / TXsc)</name>
    <dbReference type="NCBI Taxonomy" id="423536"/>
    <lineage>
        <taxon>Eukaryota</taxon>
        <taxon>Sar</taxon>
        <taxon>Alveolata</taxon>
        <taxon>Perkinsozoa</taxon>
        <taxon>Perkinsea</taxon>
        <taxon>Perkinsida</taxon>
        <taxon>Perkinsidae</taxon>
        <taxon>Perkinsus</taxon>
    </lineage>
</organism>
<feature type="region of interest" description="Disordered" evidence="1">
    <location>
        <begin position="78"/>
        <end position="114"/>
    </location>
</feature>
<dbReference type="GeneID" id="9059429"/>
<gene>
    <name evidence="2" type="ORF">Pmar_PMAR015458</name>
</gene>
<dbReference type="AlphaFoldDB" id="C5L890"/>
<proteinExistence type="predicted"/>
<keyword evidence="3" id="KW-1185">Reference proteome</keyword>
<dbReference type="Proteomes" id="UP000007800">
    <property type="component" value="Unassembled WGS sequence"/>
</dbReference>
<sequence>MLIFNANDGSKLSDMLELSTLPTPKLSKKPQRDHAACQASVMTFNKLTRAKNHIKGMRQTKALVKFLCHEAMTMGEQFAGTEESEMVPQTLRPAEDDPDTEENDEQADDDDDWMSLRKMEVEELFKRKISS</sequence>
<dbReference type="RefSeq" id="XP_002775230.1">
    <property type="nucleotide sequence ID" value="XM_002775184.1"/>
</dbReference>
<name>C5L890_PERM5</name>
<feature type="compositionally biased region" description="Acidic residues" evidence="1">
    <location>
        <begin position="96"/>
        <end position="113"/>
    </location>
</feature>
<evidence type="ECO:0000313" key="2">
    <source>
        <dbReference type="EMBL" id="EER07046.1"/>
    </source>
</evidence>
<reference evidence="2 3" key="1">
    <citation type="submission" date="2008-07" db="EMBL/GenBank/DDBJ databases">
        <authorList>
            <person name="El-Sayed N."/>
            <person name="Caler E."/>
            <person name="Inman J."/>
            <person name="Amedeo P."/>
            <person name="Hass B."/>
            <person name="Wortman J."/>
        </authorList>
    </citation>
    <scope>NUCLEOTIDE SEQUENCE [LARGE SCALE GENOMIC DNA]</scope>
    <source>
        <strain evidence="3">ATCC 50983 / TXsc</strain>
    </source>
</reference>
<dbReference type="InParanoid" id="C5L890"/>
<evidence type="ECO:0000313" key="3">
    <source>
        <dbReference type="Proteomes" id="UP000007800"/>
    </source>
</evidence>
<accession>C5L890</accession>
<evidence type="ECO:0000256" key="1">
    <source>
        <dbReference type="SAM" id="MobiDB-lite"/>
    </source>
</evidence>
<dbReference type="EMBL" id="GG680063">
    <property type="protein sequence ID" value="EER07046.1"/>
    <property type="molecule type" value="Genomic_DNA"/>
</dbReference>
<protein>
    <submittedName>
        <fullName evidence="2">Uncharacterized protein</fullName>
    </submittedName>
</protein>